<comment type="caution">
    <text evidence="2">The sequence shown here is derived from an EMBL/GenBank/DDBJ whole genome shotgun (WGS) entry which is preliminary data.</text>
</comment>
<feature type="non-terminal residue" evidence="2">
    <location>
        <position position="1251"/>
    </location>
</feature>
<dbReference type="Pfam" id="PF13573">
    <property type="entry name" value="SprB"/>
    <property type="match status" value="2"/>
</dbReference>
<evidence type="ECO:0000313" key="3">
    <source>
        <dbReference type="Proteomes" id="UP000660024"/>
    </source>
</evidence>
<sequence length="1251" mass="127825">MIVFKKKICGLNHNKATKFNLTINSIKSFLKIFLFLAFTNTVAFSQVCGTSGIDGPENAVPPVNTYFPIGVNTTLTAGSKSIVLQPVPPNDPNYNLSYGITPIKSGDLILIIQMQDASFNYSNSNLYGSGTATSGPDNLGGTGYTGLNNSGKFEYVVATKDVPITGGVLNFRGGGVSKGCVNTYTNSNATATRGQRRFQVVRVPQYSNLVLTASITTPPYNGSVGGLIAFDVAGTMQFNGFIVDASERGFRGGYGPVAYSGANNSTLYVDVSSSTKSVGKGEGIAGTPRYMWDGFKQVDNGSEGLPAGSYGRGAPANGGGAGNDHNAGGGGGGNGGFGGLGGMGWQGIGGDVTPLTAGGRPGSSLPMDYSRLIMGGGGGGGDANNATSGVKGGVGGGIILINVEKIDGVGVIKANGGAGQAGAFGSAPDGAGGGGAGGTVFVRSLAPSPTAILTLEAKGGNGGNTKFDTGSVTPHGPGGGGGGGFIFTQIPSATITKNVINGVSGKTNNGAGIQHGAVDGTIGQASSFNTTDLPNYLQGGGSICYPALDVTLSEQNAGPSGARLAGTTATYKLRVTNQLSGGNAGDVFASIFLPTGFSLAGVTANLSGDVSGPTSPSFIPGSSGNISFGSYNIPPGDYVELTITVNIAVTVPSGIYHASGQATYLDPTRTIANPVRKITASIDAFPGSNTVYESGGLVNVPGANYNGDLLTSTAEDVYVIAVPPFSDCNALINGDFSFGVSGEYTGTGYFGWEPANAGDKVKIFNTLGLFQGAYIKSGYSLKQTIASINPSSFYSLSLNYYRETGCLIPSAAKISVDIIDANSGVVLTSQNLNAALLPQAAAIPFTTGVSTNSIIVKVTDNNSPSFSCPVYVDDFVITSPLSINLYPSNSSCYHANDGKITINKLSNAAGPYTVSYSSDLGLTYSLPVNSGIITSADLPIVFSGLSAGSYIIKVLDQNGCTTFRTTSITQPDELTLTGSNTPIQCYNGTSTVTLLAHGGTGTYQYSIDNGFTYQSTTTFPNLGEGNYNFLVKDANNCTETFSISISQPATLSFSGTYTPITCPGGTSKVTLSASGGTGTYEYSLDGTNFQASNIFTDVLAGPQVFLVKDQNSCWLPLTLNIPEPAAFVIDVISTNILCNGGTSKVTLNVTGGTAPYLYSRDGTTFQSSNIFDNLAAGDYTFTVKDANGCSFSTPSQITITEPTKLDLAASKTDILCNGGTSTVTLTATGGTGTYQYSRDGTTFQSSNIFNG</sequence>
<evidence type="ECO:0000313" key="2">
    <source>
        <dbReference type="EMBL" id="MBK0384132.1"/>
    </source>
</evidence>
<reference evidence="2 3" key="1">
    <citation type="submission" date="2020-12" db="EMBL/GenBank/DDBJ databases">
        <title>Bacterial novel species Pedobacter sp. SD-b isolated from soil.</title>
        <authorList>
            <person name="Jung H.-Y."/>
        </authorList>
    </citation>
    <scope>NUCLEOTIDE SEQUENCE [LARGE SCALE GENOMIC DNA]</scope>
    <source>
        <strain evidence="2 3">SD-b</strain>
    </source>
</reference>
<feature type="compositionally biased region" description="Gly residues" evidence="1">
    <location>
        <begin position="316"/>
        <end position="327"/>
    </location>
</feature>
<name>A0ABS1BMY7_9SPHI</name>
<keyword evidence="3" id="KW-1185">Reference proteome</keyword>
<feature type="region of interest" description="Disordered" evidence="1">
    <location>
        <begin position="303"/>
        <end position="327"/>
    </location>
</feature>
<dbReference type="InterPro" id="IPR025667">
    <property type="entry name" value="SprB_repeat"/>
</dbReference>
<dbReference type="EMBL" id="JAEHFY010000022">
    <property type="protein sequence ID" value="MBK0384132.1"/>
    <property type="molecule type" value="Genomic_DNA"/>
</dbReference>
<dbReference type="Proteomes" id="UP000660024">
    <property type="component" value="Unassembled WGS sequence"/>
</dbReference>
<evidence type="ECO:0000256" key="1">
    <source>
        <dbReference type="SAM" id="MobiDB-lite"/>
    </source>
</evidence>
<proteinExistence type="predicted"/>
<protein>
    <submittedName>
        <fullName evidence="2">SprB repeat-containing protein</fullName>
    </submittedName>
</protein>
<gene>
    <name evidence="2" type="ORF">I5M32_14275</name>
</gene>
<accession>A0ABS1BMY7</accession>
<organism evidence="2 3">
    <name type="scientific">Pedobacter segetis</name>
    <dbReference type="NCBI Taxonomy" id="2793069"/>
    <lineage>
        <taxon>Bacteria</taxon>
        <taxon>Pseudomonadati</taxon>
        <taxon>Bacteroidota</taxon>
        <taxon>Sphingobacteriia</taxon>
        <taxon>Sphingobacteriales</taxon>
        <taxon>Sphingobacteriaceae</taxon>
        <taxon>Pedobacter</taxon>
    </lineage>
</organism>